<reference evidence="12" key="1">
    <citation type="submission" date="2016-10" db="EMBL/GenBank/DDBJ databases">
        <authorList>
            <person name="Benchimol M."/>
            <person name="Almeida L.G."/>
            <person name="Vasconcelos A.T."/>
            <person name="Perreira-Neves A."/>
            <person name="Rosa I.A."/>
            <person name="Tasca T."/>
            <person name="Bogo M.R."/>
            <person name="de Souza W."/>
        </authorList>
    </citation>
    <scope>NUCLEOTIDE SEQUENCE [LARGE SCALE GENOMIC DNA]</scope>
    <source>
        <strain evidence="12">K</strain>
    </source>
</reference>
<evidence type="ECO:0000256" key="8">
    <source>
        <dbReference type="ARBA" id="ARBA00048679"/>
    </source>
</evidence>
<evidence type="ECO:0000313" key="12">
    <source>
        <dbReference type="EMBL" id="OHT07731.1"/>
    </source>
</evidence>
<evidence type="ECO:0000256" key="2">
    <source>
        <dbReference type="ARBA" id="ARBA00022527"/>
    </source>
</evidence>
<keyword evidence="13" id="KW-1185">Reference proteome</keyword>
<evidence type="ECO:0000259" key="11">
    <source>
        <dbReference type="PROSITE" id="PS50011"/>
    </source>
</evidence>
<comment type="catalytic activity">
    <reaction evidence="7">
        <text>L-threonyl-[protein] + ATP = O-phospho-L-threonyl-[protein] + ADP + H(+)</text>
        <dbReference type="Rhea" id="RHEA:46608"/>
        <dbReference type="Rhea" id="RHEA-COMP:11060"/>
        <dbReference type="Rhea" id="RHEA-COMP:11605"/>
        <dbReference type="ChEBI" id="CHEBI:15378"/>
        <dbReference type="ChEBI" id="CHEBI:30013"/>
        <dbReference type="ChEBI" id="CHEBI:30616"/>
        <dbReference type="ChEBI" id="CHEBI:61977"/>
        <dbReference type="ChEBI" id="CHEBI:456216"/>
        <dbReference type="EC" id="2.7.11.1"/>
    </reaction>
</comment>
<dbReference type="GO" id="GO:0004674">
    <property type="term" value="F:protein serine/threonine kinase activity"/>
    <property type="evidence" value="ECO:0007669"/>
    <property type="project" value="UniProtKB-KW"/>
</dbReference>
<dbReference type="PROSITE" id="PS00107">
    <property type="entry name" value="PROTEIN_KINASE_ATP"/>
    <property type="match status" value="1"/>
</dbReference>
<dbReference type="InterPro" id="IPR050236">
    <property type="entry name" value="Ser_Thr_kinase_AGC"/>
</dbReference>
<comment type="similarity">
    <text evidence="10">Belongs to the protein kinase superfamily.</text>
</comment>
<evidence type="ECO:0000256" key="3">
    <source>
        <dbReference type="ARBA" id="ARBA00022679"/>
    </source>
</evidence>
<organism evidence="12 13">
    <name type="scientific">Tritrichomonas foetus</name>
    <dbReference type="NCBI Taxonomy" id="1144522"/>
    <lineage>
        <taxon>Eukaryota</taxon>
        <taxon>Metamonada</taxon>
        <taxon>Parabasalia</taxon>
        <taxon>Tritrichomonadida</taxon>
        <taxon>Tritrichomonadidae</taxon>
        <taxon>Tritrichomonas</taxon>
    </lineage>
</organism>
<protein>
    <recommendedName>
        <fullName evidence="1">non-specific serine/threonine protein kinase</fullName>
        <ecNumber evidence="1">2.7.11.1</ecNumber>
    </recommendedName>
</protein>
<keyword evidence="6 9" id="KW-0067">ATP-binding</keyword>
<evidence type="ECO:0000256" key="6">
    <source>
        <dbReference type="ARBA" id="ARBA00022840"/>
    </source>
</evidence>
<dbReference type="FunFam" id="1.10.510.10:FF:000571">
    <property type="entry name" value="Maternal embryonic leucine zipper kinase"/>
    <property type="match status" value="1"/>
</dbReference>
<comment type="catalytic activity">
    <reaction evidence="8">
        <text>L-seryl-[protein] + ATP = O-phospho-L-seryl-[protein] + ADP + H(+)</text>
        <dbReference type="Rhea" id="RHEA:17989"/>
        <dbReference type="Rhea" id="RHEA-COMP:9863"/>
        <dbReference type="Rhea" id="RHEA-COMP:11604"/>
        <dbReference type="ChEBI" id="CHEBI:15378"/>
        <dbReference type="ChEBI" id="CHEBI:29999"/>
        <dbReference type="ChEBI" id="CHEBI:30616"/>
        <dbReference type="ChEBI" id="CHEBI:83421"/>
        <dbReference type="ChEBI" id="CHEBI:456216"/>
        <dbReference type="EC" id="2.7.11.1"/>
    </reaction>
</comment>
<keyword evidence="5 12" id="KW-0418">Kinase</keyword>
<evidence type="ECO:0000256" key="7">
    <source>
        <dbReference type="ARBA" id="ARBA00047899"/>
    </source>
</evidence>
<dbReference type="PANTHER" id="PTHR24356:SF1">
    <property type="entry name" value="SERINE_THREONINE-PROTEIN KINASE GREATWALL"/>
    <property type="match status" value="1"/>
</dbReference>
<dbReference type="InterPro" id="IPR000719">
    <property type="entry name" value="Prot_kinase_dom"/>
</dbReference>
<dbReference type="GO" id="GO:0005524">
    <property type="term" value="F:ATP binding"/>
    <property type="evidence" value="ECO:0007669"/>
    <property type="project" value="UniProtKB-UniRule"/>
</dbReference>
<evidence type="ECO:0000313" key="13">
    <source>
        <dbReference type="Proteomes" id="UP000179807"/>
    </source>
</evidence>
<feature type="binding site" evidence="9">
    <location>
        <position position="41"/>
    </location>
    <ligand>
        <name>ATP</name>
        <dbReference type="ChEBI" id="CHEBI:30616"/>
    </ligand>
</feature>
<proteinExistence type="inferred from homology"/>
<dbReference type="EC" id="2.7.11.1" evidence="1"/>
<keyword evidence="3" id="KW-0808">Transferase</keyword>
<dbReference type="Proteomes" id="UP000179807">
    <property type="component" value="Unassembled WGS sequence"/>
</dbReference>
<dbReference type="OrthoDB" id="266718at2759"/>
<feature type="domain" description="Protein kinase" evidence="11">
    <location>
        <begin position="8"/>
        <end position="269"/>
    </location>
</feature>
<keyword evidence="2 10" id="KW-0723">Serine/threonine-protein kinase</keyword>
<dbReference type="RefSeq" id="XP_068360867.1">
    <property type="nucleotide sequence ID" value="XM_068503500.1"/>
</dbReference>
<gene>
    <name evidence="12" type="ORF">TRFO_24010</name>
</gene>
<accession>A0A1J4K940</accession>
<evidence type="ECO:0000256" key="1">
    <source>
        <dbReference type="ARBA" id="ARBA00012513"/>
    </source>
</evidence>
<evidence type="ECO:0000256" key="4">
    <source>
        <dbReference type="ARBA" id="ARBA00022741"/>
    </source>
</evidence>
<dbReference type="SUPFAM" id="SSF56112">
    <property type="entry name" value="Protein kinase-like (PK-like)"/>
    <property type="match status" value="1"/>
</dbReference>
<dbReference type="PROSITE" id="PS00108">
    <property type="entry name" value="PROTEIN_KINASE_ST"/>
    <property type="match status" value="1"/>
</dbReference>
<dbReference type="GeneID" id="94838204"/>
<dbReference type="PIRSF" id="PIRSF000654">
    <property type="entry name" value="Integrin-linked_kinase"/>
    <property type="match status" value="1"/>
</dbReference>
<dbReference type="InterPro" id="IPR017441">
    <property type="entry name" value="Protein_kinase_ATP_BS"/>
</dbReference>
<dbReference type="FunFam" id="3.30.200.20:FF:000042">
    <property type="entry name" value="Aurora kinase A"/>
    <property type="match status" value="1"/>
</dbReference>
<sequence>MDISIEDFKIIEKIGEGAFGAVYLAIFKPSGDRVAIKRVKKEACTIKVIKRCRREARIMRKVHHPSIVNFYGSFETDTSFFIIMEYVAGRTLSEVIHSSSYNSSILETPNDNHFAGNYHTKGLPESMAMKYFIELACAIRYLHNYVKVVHRDIKLDNIIVDTNGHLKLLDFGFSNTEENSDSVLFNTACGTIGYTAPEIIKRECYDKKVDIWSIGVILYSMVTGNLPFFHENLQEACRLIVTGEPSYPPYLSSEMIELISKLLSKSPKT</sequence>
<comment type="caution">
    <text evidence="12">The sequence shown here is derived from an EMBL/GenBank/DDBJ whole genome shotgun (WGS) entry which is preliminary data.</text>
</comment>
<dbReference type="PANTHER" id="PTHR24356">
    <property type="entry name" value="SERINE/THREONINE-PROTEIN KINASE"/>
    <property type="match status" value="1"/>
</dbReference>
<dbReference type="EMBL" id="MLAK01000688">
    <property type="protein sequence ID" value="OHT07731.1"/>
    <property type="molecule type" value="Genomic_DNA"/>
</dbReference>
<dbReference type="InterPro" id="IPR011009">
    <property type="entry name" value="Kinase-like_dom_sf"/>
</dbReference>
<name>A0A1J4K940_9EUKA</name>
<evidence type="ECO:0000256" key="5">
    <source>
        <dbReference type="ARBA" id="ARBA00022777"/>
    </source>
</evidence>
<evidence type="ECO:0000256" key="9">
    <source>
        <dbReference type="PROSITE-ProRule" id="PRU10141"/>
    </source>
</evidence>
<dbReference type="SMART" id="SM00220">
    <property type="entry name" value="S_TKc"/>
    <property type="match status" value="1"/>
</dbReference>
<dbReference type="VEuPathDB" id="TrichDB:TRFO_24010"/>
<keyword evidence="4 9" id="KW-0547">Nucleotide-binding</keyword>
<dbReference type="PROSITE" id="PS50011">
    <property type="entry name" value="PROTEIN_KINASE_DOM"/>
    <property type="match status" value="1"/>
</dbReference>
<dbReference type="Pfam" id="PF00069">
    <property type="entry name" value="Pkinase"/>
    <property type="match status" value="1"/>
</dbReference>
<dbReference type="InterPro" id="IPR008271">
    <property type="entry name" value="Ser/Thr_kinase_AS"/>
</dbReference>
<dbReference type="AlphaFoldDB" id="A0A1J4K940"/>
<dbReference type="GO" id="GO:0035556">
    <property type="term" value="P:intracellular signal transduction"/>
    <property type="evidence" value="ECO:0007669"/>
    <property type="project" value="TreeGrafter"/>
</dbReference>
<dbReference type="Gene3D" id="1.10.510.10">
    <property type="entry name" value="Transferase(Phosphotransferase) domain 1"/>
    <property type="match status" value="1"/>
</dbReference>
<evidence type="ECO:0000256" key="10">
    <source>
        <dbReference type="RuleBase" id="RU000304"/>
    </source>
</evidence>